<dbReference type="Proteomes" id="UP000265462">
    <property type="component" value="Chromosome"/>
</dbReference>
<evidence type="ECO:0000313" key="2">
    <source>
        <dbReference type="EMBL" id="AUI35962.1"/>
    </source>
</evidence>
<gene>
    <name evidence="2" type="ORF">CWI35_04880</name>
</gene>
<feature type="compositionally biased region" description="Polar residues" evidence="1">
    <location>
        <begin position="10"/>
        <end position="19"/>
    </location>
</feature>
<reference evidence="2 3" key="1">
    <citation type="submission" date="2018-02" db="EMBL/GenBank/DDBJ databases">
        <title>Complete genome and methylome analysis of Bacillus caldolyticus.</title>
        <authorList>
            <person name="Fomenkov A.I."/>
            <person name="Mersha F."/>
            <person name="Vincze T."/>
            <person name="Roberts R.J."/>
        </authorList>
    </citation>
    <scope>NUCLEOTIDE SEQUENCE [LARGE SCALE GENOMIC DNA]</scope>
    <source>
        <strain evidence="2 3">NEB414</strain>
    </source>
</reference>
<evidence type="ECO:0000256" key="1">
    <source>
        <dbReference type="SAM" id="MobiDB-lite"/>
    </source>
</evidence>
<organism evidence="2 3">
    <name type="scientific">Bacillus caldolyticus</name>
    <dbReference type="NCBI Taxonomy" id="1394"/>
    <lineage>
        <taxon>Bacteria</taxon>
        <taxon>Bacillati</taxon>
        <taxon>Bacillota</taxon>
        <taxon>Bacilli</taxon>
        <taxon>Bacillales</taxon>
        <taxon>Anoxybacillaceae</taxon>
        <taxon>Geobacillus</taxon>
        <taxon>Geobacillus thermoleovorans group</taxon>
    </lineage>
</organism>
<dbReference type="EMBL" id="CP025074">
    <property type="protein sequence ID" value="AUI35962.1"/>
    <property type="molecule type" value="Genomic_DNA"/>
</dbReference>
<name>A0ABM6QKV1_BACCL</name>
<feature type="compositionally biased region" description="Basic and acidic residues" evidence="1">
    <location>
        <begin position="53"/>
        <end position="73"/>
    </location>
</feature>
<sequence>MMRREIAKTGQASSLSRFSTRPFFMGEPGAHGGDQDDRGSGDADQTLLGDEDADRHDGGDGKNGEQQRYRLDPFHPISRRRLPLQRPKGVSGRGMRVPPFFCI</sequence>
<feature type="region of interest" description="Disordered" evidence="1">
    <location>
        <begin position="1"/>
        <end position="93"/>
    </location>
</feature>
<keyword evidence="3" id="KW-1185">Reference proteome</keyword>
<proteinExistence type="predicted"/>
<accession>A0ABM6QKV1</accession>
<protein>
    <submittedName>
        <fullName evidence="2">Uncharacterized protein</fullName>
    </submittedName>
</protein>
<evidence type="ECO:0000313" key="3">
    <source>
        <dbReference type="Proteomes" id="UP000265462"/>
    </source>
</evidence>